<accession>A0A150RCJ8</accession>
<dbReference type="Proteomes" id="UP000075635">
    <property type="component" value="Unassembled WGS sequence"/>
</dbReference>
<evidence type="ECO:0000313" key="3">
    <source>
        <dbReference type="Proteomes" id="UP000075635"/>
    </source>
</evidence>
<dbReference type="SMART" id="SM00240">
    <property type="entry name" value="FHA"/>
    <property type="match status" value="1"/>
</dbReference>
<sequence>MAILAQQGGAIRAALAAHALVGRSSVCAVQLEVRLASAEHARLSYRDGAWSVRDLGSKNGTFVNGERLAAGSARALAAGDLLAFGDPEATWTLVDASPPVPMARRLSDNALLAGAGALLALPSADDPRACVVEMEDGRFVAEIEGQSRPAHDGEVLQLGGEAFMLHLPTPPTATADANERAGGIDEAELRFRVSRDEEAVELTVVRRGEARVLAPRSHHYMLLTLARARLRDRDAGALAPPQRGWVFVDELCRMLSMDENKLNVEIYRVRQEMSAAGLTSAAAVIERRRGSRQLRVGTERLAVAPMADPRAGA</sequence>
<dbReference type="InterPro" id="IPR008984">
    <property type="entry name" value="SMAD_FHA_dom_sf"/>
</dbReference>
<protein>
    <recommendedName>
        <fullName evidence="1">FHA domain-containing protein</fullName>
    </recommendedName>
</protein>
<dbReference type="InterPro" id="IPR050923">
    <property type="entry name" value="Cell_Proc_Reg/RNA_Proc"/>
</dbReference>
<evidence type="ECO:0000313" key="2">
    <source>
        <dbReference type="EMBL" id="KYF77901.1"/>
    </source>
</evidence>
<feature type="domain" description="FHA" evidence="1">
    <location>
        <begin position="19"/>
        <end position="68"/>
    </location>
</feature>
<dbReference type="Gene3D" id="2.60.200.20">
    <property type="match status" value="1"/>
</dbReference>
<comment type="caution">
    <text evidence="2">The sequence shown here is derived from an EMBL/GenBank/DDBJ whole genome shotgun (WGS) entry which is preliminary data.</text>
</comment>
<gene>
    <name evidence="2" type="ORF">BE17_17490</name>
</gene>
<organism evidence="2 3">
    <name type="scientific">Sorangium cellulosum</name>
    <name type="common">Polyangium cellulosum</name>
    <dbReference type="NCBI Taxonomy" id="56"/>
    <lineage>
        <taxon>Bacteria</taxon>
        <taxon>Pseudomonadati</taxon>
        <taxon>Myxococcota</taxon>
        <taxon>Polyangia</taxon>
        <taxon>Polyangiales</taxon>
        <taxon>Polyangiaceae</taxon>
        <taxon>Sorangium</taxon>
    </lineage>
</organism>
<dbReference type="SUPFAM" id="SSF49879">
    <property type="entry name" value="SMAD/FHA domain"/>
    <property type="match status" value="1"/>
</dbReference>
<dbReference type="AlphaFoldDB" id="A0A150RCJ8"/>
<dbReference type="InterPro" id="IPR000253">
    <property type="entry name" value="FHA_dom"/>
</dbReference>
<reference evidence="2 3" key="1">
    <citation type="submission" date="2014-02" db="EMBL/GenBank/DDBJ databases">
        <title>The small core and large imbalanced accessory genome model reveals a collaborative survival strategy of Sorangium cellulosum strains in nature.</title>
        <authorList>
            <person name="Han K."/>
            <person name="Peng R."/>
            <person name="Blom J."/>
            <person name="Li Y.-Z."/>
        </authorList>
    </citation>
    <scope>NUCLEOTIDE SEQUENCE [LARGE SCALE GENOMIC DNA]</scope>
    <source>
        <strain evidence="2 3">So0011-07</strain>
    </source>
</reference>
<dbReference type="CDD" id="cd00060">
    <property type="entry name" value="FHA"/>
    <property type="match status" value="1"/>
</dbReference>
<dbReference type="PROSITE" id="PS50006">
    <property type="entry name" value="FHA_DOMAIN"/>
    <property type="match status" value="1"/>
</dbReference>
<name>A0A150RCJ8_SORCE</name>
<dbReference type="Pfam" id="PF00498">
    <property type="entry name" value="FHA"/>
    <property type="match status" value="1"/>
</dbReference>
<proteinExistence type="predicted"/>
<dbReference type="PANTHER" id="PTHR23308">
    <property type="entry name" value="NUCLEAR INHIBITOR OF PROTEIN PHOSPHATASE-1"/>
    <property type="match status" value="1"/>
</dbReference>
<dbReference type="EMBL" id="JEMB01002846">
    <property type="protein sequence ID" value="KYF77901.1"/>
    <property type="molecule type" value="Genomic_DNA"/>
</dbReference>
<evidence type="ECO:0000259" key="1">
    <source>
        <dbReference type="PROSITE" id="PS50006"/>
    </source>
</evidence>